<proteinExistence type="predicted"/>
<dbReference type="Proteomes" id="UP000191980">
    <property type="component" value="Unassembled WGS sequence"/>
</dbReference>
<gene>
    <name evidence="2" type="ORF">AU255_16030</name>
</gene>
<keyword evidence="3" id="KW-1185">Reference proteome</keyword>
<dbReference type="RefSeq" id="WP_080523953.1">
    <property type="nucleotide sequence ID" value="NZ_LPUF01000003.1"/>
</dbReference>
<dbReference type="EMBL" id="LPUF01000003">
    <property type="protein sequence ID" value="OQK15718.1"/>
    <property type="molecule type" value="Genomic_DNA"/>
</dbReference>
<dbReference type="AlphaFoldDB" id="A0A1V8M2H4"/>
<comment type="caution">
    <text evidence="2">The sequence shown here is derived from an EMBL/GenBank/DDBJ whole genome shotgun (WGS) entry which is preliminary data.</text>
</comment>
<organism evidence="2 3">
    <name type="scientific">Methyloprofundus sedimenti</name>
    <dbReference type="NCBI Taxonomy" id="1420851"/>
    <lineage>
        <taxon>Bacteria</taxon>
        <taxon>Pseudomonadati</taxon>
        <taxon>Pseudomonadota</taxon>
        <taxon>Gammaproteobacteria</taxon>
        <taxon>Methylococcales</taxon>
        <taxon>Methylococcaceae</taxon>
        <taxon>Methyloprofundus</taxon>
    </lineage>
</organism>
<dbReference type="STRING" id="1420851.AU255_16030"/>
<dbReference type="OrthoDB" id="5567886at2"/>
<evidence type="ECO:0000313" key="3">
    <source>
        <dbReference type="Proteomes" id="UP000191980"/>
    </source>
</evidence>
<protein>
    <submittedName>
        <fullName evidence="2">Uncharacterized protein</fullName>
    </submittedName>
</protein>
<accession>A0A1V8M2H4</accession>
<evidence type="ECO:0000313" key="2">
    <source>
        <dbReference type="EMBL" id="OQK15718.1"/>
    </source>
</evidence>
<sequence length="151" mass="15836">MTNRLINKVAFSAAILSIGIYGTAHAHSGGATLDAGGTNRSATALAGITCFDDGNGEPAKLFVQLQDQSEPVDGLLLSVQIYKGNKATSITDPVSGDADYSPAVELAAGPGVYWVMLDKTAAGPRRFDLIWHCVTADDIHTGTDIVVKQFQ</sequence>
<feature type="signal peptide" evidence="1">
    <location>
        <begin position="1"/>
        <end position="26"/>
    </location>
</feature>
<feature type="chain" id="PRO_5012664003" evidence="1">
    <location>
        <begin position="27"/>
        <end position="151"/>
    </location>
</feature>
<name>A0A1V8M2H4_9GAMM</name>
<evidence type="ECO:0000256" key="1">
    <source>
        <dbReference type="SAM" id="SignalP"/>
    </source>
</evidence>
<keyword evidence="1" id="KW-0732">Signal</keyword>
<reference evidence="2 3" key="1">
    <citation type="submission" date="2015-12" db="EMBL/GenBank/DDBJ databases">
        <authorList>
            <person name="Shamseldin A."/>
            <person name="Moawad H."/>
            <person name="Abd El-Rahim W.M."/>
            <person name="Sadowsky M.J."/>
        </authorList>
    </citation>
    <scope>NUCLEOTIDE SEQUENCE [LARGE SCALE GENOMIC DNA]</scope>
    <source>
        <strain evidence="2 3">WF1</strain>
    </source>
</reference>